<feature type="chain" id="PRO_5032661329" description="Subtilisin inhibitor domain-containing protein" evidence="10">
    <location>
        <begin position="28"/>
        <end position="244"/>
    </location>
</feature>
<dbReference type="EMBL" id="JACCCO010000002">
    <property type="protein sequence ID" value="NYF42516.1"/>
    <property type="molecule type" value="Genomic_DNA"/>
</dbReference>
<keyword evidence="10" id="KW-0732">Signal</keyword>
<dbReference type="GO" id="GO:0005576">
    <property type="term" value="C:extracellular region"/>
    <property type="evidence" value="ECO:0007669"/>
    <property type="project" value="UniProtKB-SubCell"/>
</dbReference>
<organism evidence="12 13">
    <name type="scientific">Streptosporangium sandarakinum</name>
    <dbReference type="NCBI Taxonomy" id="1260955"/>
    <lineage>
        <taxon>Bacteria</taxon>
        <taxon>Bacillati</taxon>
        <taxon>Actinomycetota</taxon>
        <taxon>Actinomycetes</taxon>
        <taxon>Streptosporangiales</taxon>
        <taxon>Streptosporangiaceae</taxon>
        <taxon>Streptosporangium</taxon>
    </lineage>
</organism>
<evidence type="ECO:0000256" key="9">
    <source>
        <dbReference type="SAM" id="MobiDB-lite"/>
    </source>
</evidence>
<evidence type="ECO:0000256" key="7">
    <source>
        <dbReference type="ARBA" id="ARBA00023157"/>
    </source>
</evidence>
<dbReference type="Pfam" id="PF00720">
    <property type="entry name" value="SSI"/>
    <property type="match status" value="1"/>
</dbReference>
<comment type="caution">
    <text evidence="12">The sequence shown here is derived from an EMBL/GenBank/DDBJ whole genome shotgun (WGS) entry which is preliminary data.</text>
</comment>
<keyword evidence="5 8" id="KW-0646">Protease inhibitor</keyword>
<evidence type="ECO:0000259" key="11">
    <source>
        <dbReference type="Pfam" id="PF00720"/>
    </source>
</evidence>
<dbReference type="PRINTS" id="PR00294">
    <property type="entry name" value="SSBTLNINHBTR"/>
</dbReference>
<dbReference type="SUPFAM" id="SSF55399">
    <property type="entry name" value="Subtilisin inhibitor"/>
    <property type="match status" value="1"/>
</dbReference>
<evidence type="ECO:0000256" key="1">
    <source>
        <dbReference type="ARBA" id="ARBA00004613"/>
    </source>
</evidence>
<dbReference type="Proteomes" id="UP000576393">
    <property type="component" value="Unassembled WGS sequence"/>
</dbReference>
<dbReference type="AlphaFoldDB" id="A0A852V3B1"/>
<keyword evidence="13" id="KW-1185">Reference proteome</keyword>
<evidence type="ECO:0000256" key="10">
    <source>
        <dbReference type="SAM" id="SignalP"/>
    </source>
</evidence>
<evidence type="ECO:0000256" key="8">
    <source>
        <dbReference type="RuleBase" id="RU003471"/>
    </source>
</evidence>
<evidence type="ECO:0000256" key="6">
    <source>
        <dbReference type="ARBA" id="ARBA00022900"/>
    </source>
</evidence>
<feature type="region of interest" description="Disordered" evidence="9">
    <location>
        <begin position="28"/>
        <end position="136"/>
    </location>
</feature>
<protein>
    <recommendedName>
        <fullName evidence="11">Subtilisin inhibitor domain-containing protein</fullName>
    </recommendedName>
</protein>
<name>A0A852V3B1_9ACTN</name>
<reference evidence="12 13" key="1">
    <citation type="submission" date="2020-07" db="EMBL/GenBank/DDBJ databases">
        <title>Sequencing the genomes of 1000 actinobacteria strains.</title>
        <authorList>
            <person name="Klenk H.-P."/>
        </authorList>
    </citation>
    <scope>NUCLEOTIDE SEQUENCE [LARGE SCALE GENOMIC DNA]</scope>
    <source>
        <strain evidence="12 13">DSM 45763</strain>
    </source>
</reference>
<evidence type="ECO:0000256" key="3">
    <source>
        <dbReference type="ARBA" id="ARBA00011738"/>
    </source>
</evidence>
<evidence type="ECO:0000256" key="5">
    <source>
        <dbReference type="ARBA" id="ARBA00022690"/>
    </source>
</evidence>
<comment type="subunit">
    <text evidence="3">Homodimer.</text>
</comment>
<evidence type="ECO:0000313" key="12">
    <source>
        <dbReference type="EMBL" id="NYF42516.1"/>
    </source>
</evidence>
<proteinExistence type="inferred from homology"/>
<evidence type="ECO:0000313" key="13">
    <source>
        <dbReference type="Proteomes" id="UP000576393"/>
    </source>
</evidence>
<keyword evidence="7" id="KW-1015">Disulfide bond</keyword>
<comment type="subcellular location">
    <subcellularLocation>
        <location evidence="1">Secreted</location>
    </subcellularLocation>
</comment>
<dbReference type="Gene3D" id="3.30.350.10">
    <property type="entry name" value="Subtilisin inhibitor-like"/>
    <property type="match status" value="1"/>
</dbReference>
<comment type="similarity">
    <text evidence="2 8">Belongs to the protease inhibitor I16 (SSI) family.</text>
</comment>
<keyword evidence="4" id="KW-0964">Secreted</keyword>
<evidence type="ECO:0000256" key="2">
    <source>
        <dbReference type="ARBA" id="ARBA00010472"/>
    </source>
</evidence>
<feature type="compositionally biased region" description="Basic residues" evidence="9">
    <location>
        <begin position="56"/>
        <end position="73"/>
    </location>
</feature>
<feature type="compositionally biased region" description="Low complexity" evidence="9">
    <location>
        <begin position="108"/>
        <end position="125"/>
    </location>
</feature>
<gene>
    <name evidence="12" type="ORF">HDA43_004717</name>
</gene>
<keyword evidence="6 8" id="KW-0722">Serine protease inhibitor</keyword>
<dbReference type="RefSeq" id="WP_179825162.1">
    <property type="nucleotide sequence ID" value="NZ_JACCCO010000002.1"/>
</dbReference>
<feature type="compositionally biased region" description="Low complexity" evidence="9">
    <location>
        <begin position="87"/>
        <end position="97"/>
    </location>
</feature>
<evidence type="ECO:0000256" key="4">
    <source>
        <dbReference type="ARBA" id="ARBA00022525"/>
    </source>
</evidence>
<feature type="domain" description="Subtilisin inhibitor" evidence="11">
    <location>
        <begin position="144"/>
        <end position="230"/>
    </location>
</feature>
<accession>A0A852V3B1</accession>
<dbReference type="InterPro" id="IPR000691">
    <property type="entry name" value="Prot_inh_I16_SSI"/>
</dbReference>
<dbReference type="GO" id="GO:0004867">
    <property type="term" value="F:serine-type endopeptidase inhibitor activity"/>
    <property type="evidence" value="ECO:0007669"/>
    <property type="project" value="UniProtKB-KW"/>
</dbReference>
<sequence length="244" mass="25784">MSRLRCLAAAGLVLLSSAALTTATATAATATAGPRETGVSSTPEAASLKPVPPRVQRTRQRNAAPPRRRRPWKTIRIEPAAPSATDQRPPASRQRPPATDHRPTATDQRPPAAPVAQQRPAVAPQSMADPRRPAPLLSPENMRVLVLTATPGEQFSAAASRSALLVCDPTRGSHPQGAQACGQLSVVNGEFTALRPLPGVACTMQYDPVTVTASGIWDGRTVRYQHTFGNSCVMRSTTGSVFAF</sequence>
<feature type="signal peptide" evidence="10">
    <location>
        <begin position="1"/>
        <end position="27"/>
    </location>
</feature>
<dbReference type="InterPro" id="IPR036819">
    <property type="entry name" value="Subtilisin_inhibitor-like_sf"/>
</dbReference>
<dbReference type="InterPro" id="IPR023549">
    <property type="entry name" value="Subtilisin_inhibitor"/>
</dbReference>